<accession>A0A5E4VXD9</accession>
<reference evidence="2 3" key="1">
    <citation type="submission" date="2019-08" db="EMBL/GenBank/DDBJ databases">
        <authorList>
            <person name="Peeters C."/>
        </authorList>
    </citation>
    <scope>NUCLEOTIDE SEQUENCE [LARGE SCALE GENOMIC DNA]</scope>
    <source>
        <strain evidence="2 3">LMG 31012</strain>
    </source>
</reference>
<dbReference type="OrthoDB" id="9763456at2"/>
<dbReference type="Pfam" id="PF07287">
    <property type="entry name" value="AtuA"/>
    <property type="match status" value="1"/>
</dbReference>
<proteinExistence type="predicted"/>
<dbReference type="PANTHER" id="PTHR47472">
    <property type="entry name" value="PROPIONYL-COA CARBOXYLASE"/>
    <property type="match status" value="1"/>
</dbReference>
<evidence type="ECO:0000313" key="3">
    <source>
        <dbReference type="Proteomes" id="UP000400981"/>
    </source>
</evidence>
<dbReference type="PANTHER" id="PTHR47472:SF1">
    <property type="entry name" value="DUF1446-DOMAIN-CONTAINING PROTEIN"/>
    <property type="match status" value="1"/>
</dbReference>
<organism evidence="2 3">
    <name type="scientific">Pandoraea eparura</name>
    <dbReference type="NCBI Taxonomy" id="2508291"/>
    <lineage>
        <taxon>Bacteria</taxon>
        <taxon>Pseudomonadati</taxon>
        <taxon>Pseudomonadota</taxon>
        <taxon>Betaproteobacteria</taxon>
        <taxon>Burkholderiales</taxon>
        <taxon>Burkholderiaceae</taxon>
        <taxon>Pandoraea</taxon>
    </lineage>
</organism>
<evidence type="ECO:0000313" key="2">
    <source>
        <dbReference type="EMBL" id="VVE17078.1"/>
    </source>
</evidence>
<gene>
    <name evidence="2" type="ORF">PEP31012_02947</name>
</gene>
<evidence type="ECO:0000259" key="1">
    <source>
        <dbReference type="Pfam" id="PF07287"/>
    </source>
</evidence>
<keyword evidence="3" id="KW-1185">Reference proteome</keyword>
<feature type="domain" description="Acyclic terpene utilisation N-terminal" evidence="1">
    <location>
        <begin position="13"/>
        <end position="451"/>
    </location>
</feature>
<dbReference type="EMBL" id="CABPSH010000006">
    <property type="protein sequence ID" value="VVE17078.1"/>
    <property type="molecule type" value="Genomic_DNA"/>
</dbReference>
<dbReference type="AlphaFoldDB" id="A0A5E4VXD9"/>
<sequence>MNGTPPTPSSKRIRIGAGAGYSGDRIEPAVELAQQGALDYLVFECLAERTIAIAQQARRQDPQSGYDPLLEARMTAVLPSALRNGVRIISNMGAANPLAAARKTAEIARALGLGDVKIAAVTGDDVLDVVLQGDAHFEETGERVASYGNRIVSANAYLGAAGIVEALAAGAQIVLTGRVADPSLFAAPLIHEFGWRMDDWETLGQATVVGHLLECAGQITGGYFADPGYKDVPNLATLGFPIGEVAPDGSVVITKVPTAGGRVTQATCKEQLLYEIHDPQRYLQPDVVADFSQVGVAEEGPDRIKITGGRGTPRPDTLKVSVGYVDGFIGEGQISYGGPGAVARARLALDIVRKRLALTGVPTSELRCDLIGVNSLHGDTAGARHAEPCEVRIRVAGRTASADQALRIGNEVETLYTNGPAGGGGVTKSVREVLAVQSVLLPREHVKPTFTFVEI</sequence>
<dbReference type="Proteomes" id="UP000400981">
    <property type="component" value="Unassembled WGS sequence"/>
</dbReference>
<name>A0A5E4VXD9_9BURK</name>
<dbReference type="RefSeq" id="WP_150590068.1">
    <property type="nucleotide sequence ID" value="NZ_CABPSH010000006.1"/>
</dbReference>
<dbReference type="InterPro" id="IPR010839">
    <property type="entry name" value="AtuA_N"/>
</dbReference>
<protein>
    <submittedName>
        <fullName evidence="2">ABC transporter substrate-binding protein</fullName>
    </submittedName>
</protein>